<evidence type="ECO:0000256" key="1">
    <source>
        <dbReference type="ARBA" id="ARBA00004167"/>
    </source>
</evidence>
<name>A0ABD2ZS03_9GENT</name>
<comment type="catalytic activity">
    <reaction evidence="16">
        <text>L-threonyl-[protein] + ATP = O-phospho-L-threonyl-[protein] + ADP + H(+)</text>
        <dbReference type="Rhea" id="RHEA:46608"/>
        <dbReference type="Rhea" id="RHEA-COMP:11060"/>
        <dbReference type="Rhea" id="RHEA-COMP:11605"/>
        <dbReference type="ChEBI" id="CHEBI:15378"/>
        <dbReference type="ChEBI" id="CHEBI:30013"/>
        <dbReference type="ChEBI" id="CHEBI:30616"/>
        <dbReference type="ChEBI" id="CHEBI:61977"/>
        <dbReference type="ChEBI" id="CHEBI:456216"/>
    </reaction>
</comment>
<comment type="subcellular location">
    <subcellularLocation>
        <location evidence="1">Membrane</location>
        <topology evidence="1">Single-pass membrane protein</topology>
    </subcellularLocation>
</comment>
<keyword evidence="4" id="KW-0808">Transferase</keyword>
<feature type="transmembrane region" description="Helical" evidence="18">
    <location>
        <begin position="283"/>
        <end position="304"/>
    </location>
</feature>
<feature type="compositionally biased region" description="Pro residues" evidence="17">
    <location>
        <begin position="257"/>
        <end position="268"/>
    </location>
</feature>
<evidence type="ECO:0000259" key="20">
    <source>
        <dbReference type="PROSITE" id="PS50011"/>
    </source>
</evidence>
<keyword evidence="12 18" id="KW-0472">Membrane</keyword>
<evidence type="ECO:0000256" key="9">
    <source>
        <dbReference type="ARBA" id="ARBA00022777"/>
    </source>
</evidence>
<feature type="region of interest" description="Disordered" evidence="17">
    <location>
        <begin position="256"/>
        <end position="275"/>
    </location>
</feature>
<evidence type="ECO:0000259" key="21">
    <source>
        <dbReference type="PROSITE" id="PS51473"/>
    </source>
</evidence>
<keyword evidence="8" id="KW-0547">Nucleotide-binding</keyword>
<gene>
    <name evidence="22" type="ORF">ACH5RR_014892</name>
</gene>
<keyword evidence="9" id="KW-0418">Kinase</keyword>
<dbReference type="GO" id="GO:0016020">
    <property type="term" value="C:membrane"/>
    <property type="evidence" value="ECO:0007669"/>
    <property type="project" value="UniProtKB-SubCell"/>
</dbReference>
<evidence type="ECO:0000313" key="22">
    <source>
        <dbReference type="EMBL" id="KAL3522058.1"/>
    </source>
</evidence>
<dbReference type="InterPro" id="IPR038408">
    <property type="entry name" value="GNK2_sf"/>
</dbReference>
<dbReference type="PANTHER" id="PTHR27002">
    <property type="entry name" value="RECEPTOR-LIKE SERINE/THREONINE-PROTEIN KINASE SD1-8"/>
    <property type="match status" value="1"/>
</dbReference>
<sequence length="638" mass="70803">MMSRYILFFCCLLCYLNFDNRLINANPIGQNCVSSSTYNPNTTTGSTYRTNLNFLLSTLSSNASRATANGFYNFTAGNDPSNTVYGLFMCRGDVNTDVCARCVENASTEIVQKCVDQKTATIWYDECLLRYSNQSIFSRTDTSFPLFLSNTQDVTDPGLFGEVLGNLMDEIASKAANDVSGKKFAVQEANFSTFERKLYGLGQCTPDLSSSDCDTCLRSAISNIPTCCNNRRGGRVIFPSCIIWYETTRFYNVVTPSPEPTPTLPPPSTARSNGDGGISTRTVVAIIVPIFIAIVLIVVAFCIARRSRKRSGVIIVETSGVTEISTIESLQYNLSEIRAATDNFAIGNKIGEGGFGPVFKGTLPNGQEIAVKRLSRTSAQGAEEFKNEIALVANLQHRNLVRILGFCLEGEEKILIYEFVKNKSLDYFLFEPEKQTLLDWSRRYKIIEGIARGLLYLHEDSRLRIVHRDLKASNVLLDRNMNPKIADFGMARLFGVDQSQENTNRIAGTFGYMAPEYALHGLFSIKSDVFSFGVLILEIVSGKKSNGFYQAHGSDDLLGYAWRQWRDGTPLAVVDPSMGDSYAKNEVIRSIQIGLLCVQEVVEQRPTMATVFLMLNSYSLTLQVPNPPAFFGRSRTES</sequence>
<dbReference type="GO" id="GO:0004674">
    <property type="term" value="F:protein serine/threonine kinase activity"/>
    <property type="evidence" value="ECO:0007669"/>
    <property type="project" value="UniProtKB-KW"/>
</dbReference>
<feature type="domain" description="Gnk2-homologous" evidence="21">
    <location>
        <begin position="30"/>
        <end position="136"/>
    </location>
</feature>
<dbReference type="CDD" id="cd23509">
    <property type="entry name" value="Gnk2-like"/>
    <property type="match status" value="2"/>
</dbReference>
<dbReference type="Gene3D" id="3.30.200.20">
    <property type="entry name" value="Phosphorylase Kinase, domain 1"/>
    <property type="match status" value="1"/>
</dbReference>
<evidence type="ECO:0000256" key="16">
    <source>
        <dbReference type="ARBA" id="ARBA00047951"/>
    </source>
</evidence>
<comment type="catalytic activity">
    <reaction evidence="15">
        <text>L-seryl-[protein] + ATP = O-phospho-L-seryl-[protein] + ADP + H(+)</text>
        <dbReference type="Rhea" id="RHEA:17989"/>
        <dbReference type="Rhea" id="RHEA-COMP:9863"/>
        <dbReference type="Rhea" id="RHEA-COMP:11604"/>
        <dbReference type="ChEBI" id="CHEBI:15378"/>
        <dbReference type="ChEBI" id="CHEBI:29999"/>
        <dbReference type="ChEBI" id="CHEBI:30616"/>
        <dbReference type="ChEBI" id="CHEBI:83421"/>
        <dbReference type="ChEBI" id="CHEBI:456216"/>
    </reaction>
</comment>
<keyword evidence="23" id="KW-1185">Reference proteome</keyword>
<keyword evidence="6 19" id="KW-0732">Signal</keyword>
<evidence type="ECO:0000256" key="8">
    <source>
        <dbReference type="ARBA" id="ARBA00022741"/>
    </source>
</evidence>
<evidence type="ECO:0000256" key="6">
    <source>
        <dbReference type="ARBA" id="ARBA00022729"/>
    </source>
</evidence>
<evidence type="ECO:0000256" key="10">
    <source>
        <dbReference type="ARBA" id="ARBA00022840"/>
    </source>
</evidence>
<organism evidence="22 23">
    <name type="scientific">Cinchona calisaya</name>
    <dbReference type="NCBI Taxonomy" id="153742"/>
    <lineage>
        <taxon>Eukaryota</taxon>
        <taxon>Viridiplantae</taxon>
        <taxon>Streptophyta</taxon>
        <taxon>Embryophyta</taxon>
        <taxon>Tracheophyta</taxon>
        <taxon>Spermatophyta</taxon>
        <taxon>Magnoliopsida</taxon>
        <taxon>eudicotyledons</taxon>
        <taxon>Gunneridae</taxon>
        <taxon>Pentapetalae</taxon>
        <taxon>asterids</taxon>
        <taxon>lamiids</taxon>
        <taxon>Gentianales</taxon>
        <taxon>Rubiaceae</taxon>
        <taxon>Cinchonoideae</taxon>
        <taxon>Cinchoneae</taxon>
        <taxon>Cinchona</taxon>
    </lineage>
</organism>
<dbReference type="CDD" id="cd14066">
    <property type="entry name" value="STKc_IRAK"/>
    <property type="match status" value="1"/>
</dbReference>
<dbReference type="AlphaFoldDB" id="A0ABD2ZS03"/>
<dbReference type="Gene3D" id="1.10.510.10">
    <property type="entry name" value="Transferase(Phosphotransferase) domain 1"/>
    <property type="match status" value="1"/>
</dbReference>
<reference evidence="22 23" key="1">
    <citation type="submission" date="2024-11" db="EMBL/GenBank/DDBJ databases">
        <title>A near-complete genome assembly of Cinchona calisaya.</title>
        <authorList>
            <person name="Lian D.C."/>
            <person name="Zhao X.W."/>
            <person name="Wei L."/>
        </authorList>
    </citation>
    <scope>NUCLEOTIDE SEQUENCE [LARGE SCALE GENOMIC DNA]</scope>
    <source>
        <tissue evidence="22">Nenye</tissue>
    </source>
</reference>
<feature type="domain" description="Gnk2-homologous" evidence="21">
    <location>
        <begin position="142"/>
        <end position="250"/>
    </location>
</feature>
<dbReference type="SMART" id="SM00220">
    <property type="entry name" value="S_TKc"/>
    <property type="match status" value="1"/>
</dbReference>
<dbReference type="Pfam" id="PF01657">
    <property type="entry name" value="Stress-antifung"/>
    <property type="match status" value="2"/>
</dbReference>
<dbReference type="Gene3D" id="3.30.430.20">
    <property type="entry name" value="Gnk2 domain, C-X8-C-X2-C motif"/>
    <property type="match status" value="2"/>
</dbReference>
<evidence type="ECO:0000313" key="23">
    <source>
        <dbReference type="Proteomes" id="UP001630127"/>
    </source>
</evidence>
<keyword evidence="14" id="KW-0325">Glycoprotein</keyword>
<dbReference type="InterPro" id="IPR008271">
    <property type="entry name" value="Ser/Thr_kinase_AS"/>
</dbReference>
<dbReference type="FunFam" id="3.30.200.20:FF:000142">
    <property type="entry name" value="Cysteine-rich receptor-like protein kinase 10"/>
    <property type="match status" value="1"/>
</dbReference>
<evidence type="ECO:0000256" key="12">
    <source>
        <dbReference type="ARBA" id="ARBA00023136"/>
    </source>
</evidence>
<evidence type="ECO:0000256" key="5">
    <source>
        <dbReference type="ARBA" id="ARBA00022692"/>
    </source>
</evidence>
<dbReference type="PROSITE" id="PS50011">
    <property type="entry name" value="PROTEIN_KINASE_DOM"/>
    <property type="match status" value="1"/>
</dbReference>
<dbReference type="FunFam" id="3.30.430.20:FF:000002">
    <property type="entry name" value="Cysteine-rich receptor-like protein kinase 10"/>
    <property type="match status" value="1"/>
</dbReference>
<dbReference type="GO" id="GO:0006979">
    <property type="term" value="P:response to oxidative stress"/>
    <property type="evidence" value="ECO:0007669"/>
    <property type="project" value="UniProtKB-ARBA"/>
</dbReference>
<evidence type="ECO:0000256" key="19">
    <source>
        <dbReference type="SAM" id="SignalP"/>
    </source>
</evidence>
<evidence type="ECO:0008006" key="24">
    <source>
        <dbReference type="Google" id="ProtNLM"/>
    </source>
</evidence>
<proteinExistence type="predicted"/>
<evidence type="ECO:0000256" key="17">
    <source>
        <dbReference type="SAM" id="MobiDB-lite"/>
    </source>
</evidence>
<keyword evidence="11 18" id="KW-1133">Transmembrane helix</keyword>
<dbReference type="InterPro" id="IPR000719">
    <property type="entry name" value="Prot_kinase_dom"/>
</dbReference>
<protein>
    <recommendedName>
        <fullName evidence="24">Cysteine-rich receptor-like protein kinase 10</fullName>
    </recommendedName>
</protein>
<dbReference type="FunFam" id="1.10.510.10:FF:000129">
    <property type="entry name" value="cysteine-rich receptor-like protein kinase 10"/>
    <property type="match status" value="1"/>
</dbReference>
<comment type="caution">
    <text evidence="22">The sequence shown here is derived from an EMBL/GenBank/DDBJ whole genome shotgun (WGS) entry which is preliminary data.</text>
</comment>
<dbReference type="PROSITE" id="PS00108">
    <property type="entry name" value="PROTEIN_KINASE_ST"/>
    <property type="match status" value="1"/>
</dbReference>
<dbReference type="EMBL" id="JBJUIK010000007">
    <property type="protein sequence ID" value="KAL3522058.1"/>
    <property type="molecule type" value="Genomic_DNA"/>
</dbReference>
<dbReference type="InterPro" id="IPR001245">
    <property type="entry name" value="Ser-Thr/Tyr_kinase_cat_dom"/>
</dbReference>
<dbReference type="InterPro" id="IPR002902">
    <property type="entry name" value="GNK2"/>
</dbReference>
<keyword evidence="10" id="KW-0067">ATP-binding</keyword>
<keyword evidence="7" id="KW-0677">Repeat</keyword>
<feature type="domain" description="Protein kinase" evidence="20">
    <location>
        <begin position="344"/>
        <end position="638"/>
    </location>
</feature>
<dbReference type="GO" id="GO:0005524">
    <property type="term" value="F:ATP binding"/>
    <property type="evidence" value="ECO:0007669"/>
    <property type="project" value="UniProtKB-KW"/>
</dbReference>
<evidence type="ECO:0000256" key="4">
    <source>
        <dbReference type="ARBA" id="ARBA00022679"/>
    </source>
</evidence>
<evidence type="ECO:0000256" key="7">
    <source>
        <dbReference type="ARBA" id="ARBA00022737"/>
    </source>
</evidence>
<dbReference type="FunFam" id="3.30.430.20:FF:000003">
    <property type="entry name" value="Cysteine-rich RLK (RECEPTOR-like protein kinase) 10"/>
    <property type="match status" value="1"/>
</dbReference>
<dbReference type="InterPro" id="IPR011009">
    <property type="entry name" value="Kinase-like_dom_sf"/>
</dbReference>
<dbReference type="SUPFAM" id="SSF56112">
    <property type="entry name" value="Protein kinase-like (PK-like)"/>
    <property type="match status" value="1"/>
</dbReference>
<evidence type="ECO:0000256" key="13">
    <source>
        <dbReference type="ARBA" id="ARBA00023170"/>
    </source>
</evidence>
<dbReference type="PROSITE" id="PS51473">
    <property type="entry name" value="GNK2"/>
    <property type="match status" value="2"/>
</dbReference>
<feature type="chain" id="PRO_5044780845" description="Cysteine-rich receptor-like protein kinase 10" evidence="19">
    <location>
        <begin position="26"/>
        <end position="638"/>
    </location>
</feature>
<evidence type="ECO:0000256" key="2">
    <source>
        <dbReference type="ARBA" id="ARBA00022527"/>
    </source>
</evidence>
<evidence type="ECO:0000256" key="15">
    <source>
        <dbReference type="ARBA" id="ARBA00047558"/>
    </source>
</evidence>
<evidence type="ECO:0000256" key="11">
    <source>
        <dbReference type="ARBA" id="ARBA00022989"/>
    </source>
</evidence>
<evidence type="ECO:0000256" key="3">
    <source>
        <dbReference type="ARBA" id="ARBA00022553"/>
    </source>
</evidence>
<accession>A0ABD2ZS03</accession>
<evidence type="ECO:0000256" key="18">
    <source>
        <dbReference type="SAM" id="Phobius"/>
    </source>
</evidence>
<feature type="signal peptide" evidence="19">
    <location>
        <begin position="1"/>
        <end position="25"/>
    </location>
</feature>
<dbReference type="PANTHER" id="PTHR27002:SF1019">
    <property type="entry name" value="CYSTEINE-RICH RECEPTOR-LIKE PROTEIN KINASE 10"/>
    <property type="match status" value="1"/>
</dbReference>
<evidence type="ECO:0000256" key="14">
    <source>
        <dbReference type="ARBA" id="ARBA00023180"/>
    </source>
</evidence>
<keyword evidence="5 18" id="KW-0812">Transmembrane</keyword>
<dbReference type="Proteomes" id="UP001630127">
    <property type="component" value="Unassembled WGS sequence"/>
</dbReference>
<keyword evidence="13" id="KW-0675">Receptor</keyword>
<keyword evidence="3" id="KW-0597">Phosphoprotein</keyword>
<dbReference type="Pfam" id="PF07714">
    <property type="entry name" value="PK_Tyr_Ser-Thr"/>
    <property type="match status" value="1"/>
</dbReference>
<keyword evidence="2" id="KW-0723">Serine/threonine-protein kinase</keyword>